<dbReference type="Proteomes" id="UP001500503">
    <property type="component" value="Unassembled WGS sequence"/>
</dbReference>
<keyword evidence="1" id="KW-1133">Transmembrane helix</keyword>
<protein>
    <recommendedName>
        <fullName evidence="2">SnoaL-like domain-containing protein</fullName>
    </recommendedName>
</protein>
<evidence type="ECO:0000313" key="4">
    <source>
        <dbReference type="Proteomes" id="UP001500503"/>
    </source>
</evidence>
<proteinExistence type="predicted"/>
<keyword evidence="1" id="KW-0812">Transmembrane</keyword>
<accession>A0ABP8R5L0</accession>
<evidence type="ECO:0000256" key="1">
    <source>
        <dbReference type="SAM" id="Phobius"/>
    </source>
</evidence>
<organism evidence="3 4">
    <name type="scientific">Actinoallomurus oryzae</name>
    <dbReference type="NCBI Taxonomy" id="502180"/>
    <lineage>
        <taxon>Bacteria</taxon>
        <taxon>Bacillati</taxon>
        <taxon>Actinomycetota</taxon>
        <taxon>Actinomycetes</taxon>
        <taxon>Streptosporangiales</taxon>
        <taxon>Thermomonosporaceae</taxon>
        <taxon>Actinoallomurus</taxon>
    </lineage>
</organism>
<keyword evidence="4" id="KW-1185">Reference proteome</keyword>
<comment type="caution">
    <text evidence="3">The sequence shown here is derived from an EMBL/GenBank/DDBJ whole genome shotgun (WGS) entry which is preliminary data.</text>
</comment>
<dbReference type="Pfam" id="PF12680">
    <property type="entry name" value="SnoaL_2"/>
    <property type="match status" value="1"/>
</dbReference>
<feature type="domain" description="SnoaL-like" evidence="2">
    <location>
        <begin position="12"/>
        <end position="111"/>
    </location>
</feature>
<dbReference type="SUPFAM" id="SSF54427">
    <property type="entry name" value="NTF2-like"/>
    <property type="match status" value="1"/>
</dbReference>
<dbReference type="InterPro" id="IPR032710">
    <property type="entry name" value="NTF2-like_dom_sf"/>
</dbReference>
<reference evidence="4" key="1">
    <citation type="journal article" date="2019" name="Int. J. Syst. Evol. Microbiol.">
        <title>The Global Catalogue of Microorganisms (GCM) 10K type strain sequencing project: providing services to taxonomists for standard genome sequencing and annotation.</title>
        <authorList>
            <consortium name="The Broad Institute Genomics Platform"/>
            <consortium name="The Broad Institute Genome Sequencing Center for Infectious Disease"/>
            <person name="Wu L."/>
            <person name="Ma J."/>
        </authorList>
    </citation>
    <scope>NUCLEOTIDE SEQUENCE [LARGE SCALE GENOMIC DNA]</scope>
    <source>
        <strain evidence="4">JCM 17933</strain>
    </source>
</reference>
<evidence type="ECO:0000259" key="2">
    <source>
        <dbReference type="Pfam" id="PF12680"/>
    </source>
</evidence>
<feature type="transmembrane region" description="Helical" evidence="1">
    <location>
        <begin position="243"/>
        <end position="260"/>
    </location>
</feature>
<dbReference type="EMBL" id="BAABHF010000061">
    <property type="protein sequence ID" value="GAA4518907.1"/>
    <property type="molecule type" value="Genomic_DNA"/>
</dbReference>
<keyword evidence="1" id="KW-0472">Membrane</keyword>
<evidence type="ECO:0000313" key="3">
    <source>
        <dbReference type="EMBL" id="GAA4518907.1"/>
    </source>
</evidence>
<name>A0ABP8R5L0_9ACTN</name>
<dbReference type="RefSeq" id="WP_345475115.1">
    <property type="nucleotide sequence ID" value="NZ_BAABHF010000061.1"/>
</dbReference>
<gene>
    <name evidence="3" type="ORF">GCM10023191_093730</name>
</gene>
<dbReference type="InterPro" id="IPR037401">
    <property type="entry name" value="SnoaL-like"/>
</dbReference>
<dbReference type="Gene3D" id="3.10.450.50">
    <property type="match status" value="1"/>
</dbReference>
<sequence>MSISDTRRGAVVDAFASGWRAPAPHAWDDLLHPEVVLEQPLLRDGRGRAVWHDAVARLLTFVPDLTGHVHGWAGDGDVLYVDVELTGTVGGRPYSVRAVDRLTLDEDGLITARRSFLDPTTLVTAIAARPCAWPAWWRSGLPPLAGRTSGDLAARVTTGLGAIRLLVGSTALVSPRVARRAVGLARAAEDDRGLFVRLFAARDAAFGAATLSSSPTASALGLRLGALCDLADVAAGLLARRRGMALAAAGFAALGGLVILSERPRRPPNR</sequence>